<keyword evidence="2" id="KW-0749">Sporulation</keyword>
<dbReference type="GO" id="GO:0003690">
    <property type="term" value="F:double-stranded DNA binding"/>
    <property type="evidence" value="ECO:0007669"/>
    <property type="project" value="InterPro"/>
</dbReference>
<dbReference type="InterPro" id="IPR001448">
    <property type="entry name" value="SASP_alpha/beta-type"/>
</dbReference>
<evidence type="ECO:0000256" key="2">
    <source>
        <dbReference type="ARBA" id="ARBA00022969"/>
    </source>
</evidence>
<reference evidence="3" key="1">
    <citation type="submission" date="2022-07" db="EMBL/GenBank/DDBJ databases">
        <title>Enhanced cultured diversity of the mouse gut microbiota enables custom-made synthetic communities.</title>
        <authorList>
            <person name="Afrizal A."/>
        </authorList>
    </citation>
    <scope>NUCLEOTIDE SEQUENCE</scope>
    <source>
        <strain evidence="3">DSM 28593</strain>
    </source>
</reference>
<proteinExistence type="predicted"/>
<sequence length="68" mass="7330">MGKRPLVPEAKAALDKLKMEFASEIGISLDGKYQGNTSSRVNGATGGPIGGMMTKKMIEEFEKNLIDE</sequence>
<comment type="function">
    <text evidence="1">SASP are bound to spore DNA. They are double-stranded DNA-binding proteins that cause DNA to change to an a-like conformation. They protect the DNA backbone from chemical and enzymatic cleavage and are thus involved in dormant spore's high resistance to UV light.</text>
</comment>
<organism evidence="3 4">
    <name type="scientific">Irregularibacter muris</name>
    <dbReference type="NCBI Taxonomy" id="1796619"/>
    <lineage>
        <taxon>Bacteria</taxon>
        <taxon>Bacillati</taxon>
        <taxon>Bacillota</taxon>
        <taxon>Clostridia</taxon>
        <taxon>Eubacteriales</taxon>
        <taxon>Eubacteriaceae</taxon>
        <taxon>Irregularibacter</taxon>
    </lineage>
</organism>
<gene>
    <name evidence="3" type="ORF">NSA47_04950</name>
</gene>
<evidence type="ECO:0000313" key="3">
    <source>
        <dbReference type="EMBL" id="MCR1898336.1"/>
    </source>
</evidence>
<dbReference type="Gene3D" id="6.10.10.80">
    <property type="entry name" value="Small, acid-soluble spore protein, alpha/beta type-like"/>
    <property type="match status" value="1"/>
</dbReference>
<dbReference type="PANTHER" id="PTHR36107">
    <property type="entry name" value="SMALL, ACID-SOLUBLE SPORE PROTEIN A"/>
    <property type="match status" value="1"/>
</dbReference>
<accession>A0AAE3KZ91</accession>
<evidence type="ECO:0000256" key="1">
    <source>
        <dbReference type="ARBA" id="ARBA00003863"/>
    </source>
</evidence>
<comment type="caution">
    <text evidence="3">The sequence shown here is derived from an EMBL/GenBank/DDBJ whole genome shotgun (WGS) entry which is preliminary data.</text>
</comment>
<dbReference type="GO" id="GO:0030435">
    <property type="term" value="P:sporulation resulting in formation of a cellular spore"/>
    <property type="evidence" value="ECO:0007669"/>
    <property type="project" value="UniProtKB-KW"/>
</dbReference>
<keyword evidence="4" id="KW-1185">Reference proteome</keyword>
<dbReference type="GO" id="GO:0006265">
    <property type="term" value="P:DNA topological change"/>
    <property type="evidence" value="ECO:0007669"/>
    <property type="project" value="InterPro"/>
</dbReference>
<dbReference type="InterPro" id="IPR038300">
    <property type="entry name" value="SASP_sf_alpha/beta"/>
</dbReference>
<dbReference type="PANTHER" id="PTHR36107:SF1">
    <property type="entry name" value="SMALL, ACID-SOLUBLE SPORE PROTEIN A"/>
    <property type="match status" value="1"/>
</dbReference>
<dbReference type="RefSeq" id="WP_257529807.1">
    <property type="nucleotide sequence ID" value="NZ_JANKAS010000003.1"/>
</dbReference>
<dbReference type="InterPro" id="IPR050847">
    <property type="entry name" value="SASP_DNA-binding"/>
</dbReference>
<dbReference type="Proteomes" id="UP001205748">
    <property type="component" value="Unassembled WGS sequence"/>
</dbReference>
<dbReference type="AlphaFoldDB" id="A0AAE3KZ91"/>
<name>A0AAE3KZ91_9FIRM</name>
<protein>
    <submittedName>
        <fullName evidence="3">Alpha/beta-type small acid-soluble spore protein</fullName>
    </submittedName>
</protein>
<dbReference type="EMBL" id="JANKAS010000003">
    <property type="protein sequence ID" value="MCR1898336.1"/>
    <property type="molecule type" value="Genomic_DNA"/>
</dbReference>
<evidence type="ECO:0000313" key="4">
    <source>
        <dbReference type="Proteomes" id="UP001205748"/>
    </source>
</evidence>
<dbReference type="Pfam" id="PF00269">
    <property type="entry name" value="SASP"/>
    <property type="match status" value="1"/>
</dbReference>